<dbReference type="PROSITE" id="PS51352">
    <property type="entry name" value="THIOREDOXIN_2"/>
    <property type="match status" value="1"/>
</dbReference>
<dbReference type="PhylomeDB" id="Q1AX32"/>
<dbReference type="AlphaFoldDB" id="Q1AX32"/>
<dbReference type="PANTHER" id="PTHR42801:SF21">
    <property type="entry name" value="BCPB PROTEIN"/>
    <property type="match status" value="1"/>
</dbReference>
<evidence type="ECO:0000256" key="1">
    <source>
        <dbReference type="ARBA" id="ARBA00022559"/>
    </source>
</evidence>
<dbReference type="EMBL" id="CP000386">
    <property type="protein sequence ID" value="ABG04046.1"/>
    <property type="molecule type" value="Genomic_DNA"/>
</dbReference>
<evidence type="ECO:0000256" key="5">
    <source>
        <dbReference type="ARBA" id="ARBA00023284"/>
    </source>
</evidence>
<dbReference type="OrthoDB" id="5296483at2"/>
<dbReference type="InterPro" id="IPR050924">
    <property type="entry name" value="Peroxiredoxin_BCP/PrxQ"/>
</dbReference>
<evidence type="ECO:0000256" key="6">
    <source>
        <dbReference type="SAM" id="MobiDB-lite"/>
    </source>
</evidence>
<dbReference type="InterPro" id="IPR036249">
    <property type="entry name" value="Thioredoxin-like_sf"/>
</dbReference>
<evidence type="ECO:0000256" key="3">
    <source>
        <dbReference type="ARBA" id="ARBA00023002"/>
    </source>
</evidence>
<evidence type="ECO:0000256" key="4">
    <source>
        <dbReference type="ARBA" id="ARBA00023157"/>
    </source>
</evidence>
<dbReference type="GO" id="GO:0008379">
    <property type="term" value="F:thioredoxin peroxidase activity"/>
    <property type="evidence" value="ECO:0007669"/>
    <property type="project" value="TreeGrafter"/>
</dbReference>
<evidence type="ECO:0000259" key="7">
    <source>
        <dbReference type="PROSITE" id="PS51352"/>
    </source>
</evidence>
<dbReference type="HOGENOM" id="CLU_102256_0_0_11"/>
<evidence type="ECO:0000256" key="2">
    <source>
        <dbReference type="ARBA" id="ARBA00022862"/>
    </source>
</evidence>
<feature type="domain" description="Thioredoxin" evidence="7">
    <location>
        <begin position="24"/>
        <end position="188"/>
    </location>
</feature>
<evidence type="ECO:0000313" key="8">
    <source>
        <dbReference type="EMBL" id="ABG04046.1"/>
    </source>
</evidence>
<dbReference type="Gene3D" id="3.40.30.10">
    <property type="entry name" value="Glutaredoxin"/>
    <property type="match status" value="1"/>
</dbReference>
<dbReference type="STRING" id="266117.Rxyl_1080"/>
<keyword evidence="2" id="KW-0049">Antioxidant</keyword>
<gene>
    <name evidence="8" type="ordered locus">Rxyl_1080</name>
</gene>
<keyword evidence="9" id="KW-1185">Reference proteome</keyword>
<dbReference type="CDD" id="cd03017">
    <property type="entry name" value="PRX_BCP"/>
    <property type="match status" value="1"/>
</dbReference>
<accession>Q1AX32</accession>
<dbReference type="GO" id="GO:0005737">
    <property type="term" value="C:cytoplasm"/>
    <property type="evidence" value="ECO:0007669"/>
    <property type="project" value="TreeGrafter"/>
</dbReference>
<feature type="region of interest" description="Disordered" evidence="6">
    <location>
        <begin position="1"/>
        <end position="27"/>
    </location>
</feature>
<dbReference type="RefSeq" id="WP_011564064.1">
    <property type="nucleotide sequence ID" value="NC_008148.1"/>
</dbReference>
<keyword evidence="3" id="KW-0560">Oxidoreductase</keyword>
<keyword evidence="5" id="KW-0676">Redox-active center</keyword>
<keyword evidence="4" id="KW-1015">Disulfide bond</keyword>
<sequence length="194" mass="21001">MGVEDPYTLPEDLPVPQDDGAARHLPGTRLPSLALPATSGRSVDLSALPGTTVVYCYPMTVRPGSPLPEGWNGIPGARGCTPESCGFRDRHAELASLGARVFGLSAQSTGDQREARERLGLPFELLSDGELAFARALGLPTFKVEGRILLRRLTMVVEEGRVEHVFYPVFPPDAHAGEVAGWLRGRGRFRKGER</sequence>
<evidence type="ECO:0000313" key="9">
    <source>
        <dbReference type="Proteomes" id="UP000006637"/>
    </source>
</evidence>
<dbReference type="SUPFAM" id="SSF52833">
    <property type="entry name" value="Thioredoxin-like"/>
    <property type="match status" value="1"/>
</dbReference>
<protein>
    <submittedName>
        <fullName evidence="8">Redoxin</fullName>
    </submittedName>
</protein>
<name>Q1AX32_RUBXD</name>
<dbReference type="eggNOG" id="COG1225">
    <property type="taxonomic scope" value="Bacteria"/>
</dbReference>
<dbReference type="Pfam" id="PF08534">
    <property type="entry name" value="Redoxin"/>
    <property type="match status" value="1"/>
</dbReference>
<dbReference type="GO" id="GO:0045454">
    <property type="term" value="P:cell redox homeostasis"/>
    <property type="evidence" value="ECO:0007669"/>
    <property type="project" value="TreeGrafter"/>
</dbReference>
<organism evidence="8 9">
    <name type="scientific">Rubrobacter xylanophilus (strain DSM 9941 / JCM 11954 / NBRC 16129 / PRD-1)</name>
    <dbReference type="NCBI Taxonomy" id="266117"/>
    <lineage>
        <taxon>Bacteria</taxon>
        <taxon>Bacillati</taxon>
        <taxon>Actinomycetota</taxon>
        <taxon>Rubrobacteria</taxon>
        <taxon>Rubrobacterales</taxon>
        <taxon>Rubrobacteraceae</taxon>
        <taxon>Rubrobacter</taxon>
    </lineage>
</organism>
<reference evidence="8 9" key="1">
    <citation type="submission" date="2006-06" db="EMBL/GenBank/DDBJ databases">
        <title>Complete sequence of Rubrobacter xylanophilus DSM 9941.</title>
        <authorList>
            <consortium name="US DOE Joint Genome Institute"/>
            <person name="Copeland A."/>
            <person name="Lucas S."/>
            <person name="Lapidus A."/>
            <person name="Barry K."/>
            <person name="Detter J.C."/>
            <person name="Glavina del Rio T."/>
            <person name="Hammon N."/>
            <person name="Israni S."/>
            <person name="Dalin E."/>
            <person name="Tice H."/>
            <person name="Pitluck S."/>
            <person name="Munk A.C."/>
            <person name="Brettin T."/>
            <person name="Bruce D."/>
            <person name="Han C."/>
            <person name="Tapia R."/>
            <person name="Gilna P."/>
            <person name="Schmutz J."/>
            <person name="Larimer F."/>
            <person name="Land M."/>
            <person name="Hauser L."/>
            <person name="Kyrpides N."/>
            <person name="Lykidis A."/>
            <person name="da Costa M.S."/>
            <person name="Rainey F.A."/>
            <person name="Empadinhas N."/>
            <person name="Jolivet E."/>
            <person name="Battista J.R."/>
            <person name="Richardson P."/>
        </authorList>
    </citation>
    <scope>NUCLEOTIDE SEQUENCE [LARGE SCALE GENOMIC DNA]</scope>
    <source>
        <strain evidence="9">DSM 9941 / NBRC 16129 / PRD-1</strain>
    </source>
</reference>
<dbReference type="InterPro" id="IPR013740">
    <property type="entry name" value="Redoxin"/>
</dbReference>
<dbReference type="KEGG" id="rxy:Rxyl_1080"/>
<dbReference type="GO" id="GO:0034599">
    <property type="term" value="P:cellular response to oxidative stress"/>
    <property type="evidence" value="ECO:0007669"/>
    <property type="project" value="TreeGrafter"/>
</dbReference>
<dbReference type="Proteomes" id="UP000006637">
    <property type="component" value="Chromosome"/>
</dbReference>
<keyword evidence="1" id="KW-0575">Peroxidase</keyword>
<dbReference type="PANTHER" id="PTHR42801">
    <property type="entry name" value="THIOREDOXIN-DEPENDENT PEROXIDE REDUCTASE"/>
    <property type="match status" value="1"/>
</dbReference>
<proteinExistence type="predicted"/>
<dbReference type="InterPro" id="IPR013766">
    <property type="entry name" value="Thioredoxin_domain"/>
</dbReference>